<dbReference type="PATRIC" id="fig|1121362.3.peg.1199"/>
<evidence type="ECO:0000259" key="3">
    <source>
        <dbReference type="Pfam" id="PF13476"/>
    </source>
</evidence>
<dbReference type="RefSeq" id="WP_015400616.1">
    <property type="nucleotide sequence ID" value="NC_020302.1"/>
</dbReference>
<name>M1NRR2_9CORY</name>
<dbReference type="GO" id="GO:0016887">
    <property type="term" value="F:ATP hydrolysis activity"/>
    <property type="evidence" value="ECO:0007669"/>
    <property type="project" value="InterPro"/>
</dbReference>
<evidence type="ECO:0000313" key="5">
    <source>
        <dbReference type="Proteomes" id="UP000011723"/>
    </source>
</evidence>
<proteinExistence type="predicted"/>
<protein>
    <submittedName>
        <fullName evidence="4">DNA repair ATPase</fullName>
    </submittedName>
</protein>
<evidence type="ECO:0000256" key="2">
    <source>
        <dbReference type="SAM" id="MobiDB-lite"/>
    </source>
</evidence>
<evidence type="ECO:0000256" key="1">
    <source>
        <dbReference type="SAM" id="Coils"/>
    </source>
</evidence>
<dbReference type="Proteomes" id="UP000011723">
    <property type="component" value="Chromosome"/>
</dbReference>
<dbReference type="OrthoDB" id="3177877at2"/>
<feature type="domain" description="Rad50/SbcC-type AAA" evidence="3">
    <location>
        <begin position="5"/>
        <end position="59"/>
    </location>
</feature>
<accession>M1NRR2</accession>
<keyword evidence="1" id="KW-0175">Coiled coil</keyword>
<dbReference type="KEGG" id="chn:A605_05955"/>
<dbReference type="InterPro" id="IPR027417">
    <property type="entry name" value="P-loop_NTPase"/>
</dbReference>
<dbReference type="AlphaFoldDB" id="M1NRR2"/>
<dbReference type="PANTHER" id="PTHR41259">
    <property type="entry name" value="DOUBLE-STRAND BREAK REPAIR RAD50 ATPASE, PUTATIVE-RELATED"/>
    <property type="match status" value="1"/>
</dbReference>
<feature type="region of interest" description="Disordered" evidence="2">
    <location>
        <begin position="617"/>
        <end position="637"/>
    </location>
</feature>
<dbReference type="EMBL" id="CP003697">
    <property type="protein sequence ID" value="AGF72197.1"/>
    <property type="molecule type" value="Genomic_DNA"/>
</dbReference>
<dbReference type="HOGENOM" id="CLU_015046_1_0_11"/>
<dbReference type="eggNOG" id="COG0419">
    <property type="taxonomic scope" value="Bacteria"/>
</dbReference>
<dbReference type="STRING" id="1121362.A605_05955"/>
<dbReference type="SUPFAM" id="SSF52540">
    <property type="entry name" value="P-loop containing nucleoside triphosphate hydrolases"/>
    <property type="match status" value="2"/>
</dbReference>
<dbReference type="PANTHER" id="PTHR41259:SF1">
    <property type="entry name" value="DOUBLE-STRAND BREAK REPAIR RAD50 ATPASE, PUTATIVE-RELATED"/>
    <property type="match status" value="1"/>
</dbReference>
<feature type="coiled-coil region" evidence="1">
    <location>
        <begin position="499"/>
        <end position="549"/>
    </location>
</feature>
<keyword evidence="5" id="KW-1185">Reference proteome</keyword>
<dbReference type="GO" id="GO:0006302">
    <property type="term" value="P:double-strand break repair"/>
    <property type="evidence" value="ECO:0007669"/>
    <property type="project" value="InterPro"/>
</dbReference>
<dbReference type="InterPro" id="IPR038729">
    <property type="entry name" value="Rad50/SbcC_AAA"/>
</dbReference>
<feature type="coiled-coil region" evidence="1">
    <location>
        <begin position="197"/>
        <end position="352"/>
    </location>
</feature>
<dbReference type="Gene3D" id="3.40.50.300">
    <property type="entry name" value="P-loop containing nucleotide triphosphate hydrolases"/>
    <property type="match status" value="2"/>
</dbReference>
<sequence>MRIHSLTIDNVRGIEHLELTDLPQTGVIVISGDNEQGKSTILDALHAVLNEKHSSKKKTLRELQPVDRDAAPSVTLTATLGPHTFTLAKTWLRRAKAELTITAPARENHTGDEAEEKLDRLKADFLDDGLLRALFLRQGDIDTAGDATGIPSLTRALDGAEDTGAASGTEDSALMKAVEAEYTRYYTAGKGAEAGVLKTARTQHAEARASLADARAAVAELEGFVTRVETVTRDRDEATAQLPDARAEVTALGEKAEQAAAAQEKADRLRGDLTRAEDTLTRARAAVAAREQQKTGVTELAEALAERSRGLAEAQEKAAQEDQQLTTLGEQLDEARAQEDAAREALKRARARHRLLTDLARRDELAARLADIDALDERIRGLREQSAGPRVTDEDLRAVEDAATELTLQRRLREAAAAKLRLSAAETTSVTVDDADVEIRADEHVVELREGTTLTIGAVTAVYSAGHTGTTPATDAVAAAERALADLLEDLGCADVEAARTARETARRVDEDLAGLTRERAGLVRGDDVDALRAELSRLSGELTEVEADNGVDGDGDPERAAAAVEEATDALEEATGRVSKVDAALVPWRERQAATALTRLSTQVEGDQLAADRARRALEAAEEENPEEGLHRQVDSAEAAVEEAAARVAEAEQSLAREDPELATKMWEGAREHLSSLEKTVAEAERKLAELTGRIEQATGAAEELEKATAAEEAAANRLASVERRAQAARLLRDTLQEHRARARRRYAQPFAEQLTVLARTVFGPDVEFTLTDSLDVEARSIGDRSVPLESLSGGAREQLAILTRFAIARLVSKEGVDGAGGTVPVPVVVDDALGSTDPSRLQLMATLFSDMGRTGQVVVLTCVPQRYSRVTGRTEYPIEELKAAGRLL</sequence>
<reference evidence="4 5" key="1">
    <citation type="journal article" date="2012" name="Stand. Genomic Sci.">
        <title>Genome sequence of the halotolerant bacterium Corynebacterium halotolerans type strain YIM 70093(T) (= DSM 44683(T)).</title>
        <authorList>
            <person name="Ruckert C."/>
            <person name="Albersmeier A."/>
            <person name="Al-Dilaimi A."/>
            <person name="Niehaus K."/>
            <person name="Szczepanowski R."/>
            <person name="Kalinowski J."/>
        </authorList>
    </citation>
    <scope>NUCLEOTIDE SEQUENCE [LARGE SCALE GENOMIC DNA]</scope>
    <source>
        <strain evidence="4">YIM 70093</strain>
    </source>
</reference>
<gene>
    <name evidence="4" type="ORF">A605_05955</name>
</gene>
<organism evidence="4 5">
    <name type="scientific">Corynebacterium halotolerans YIM 70093 = DSM 44683</name>
    <dbReference type="NCBI Taxonomy" id="1121362"/>
    <lineage>
        <taxon>Bacteria</taxon>
        <taxon>Bacillati</taxon>
        <taxon>Actinomycetota</taxon>
        <taxon>Actinomycetes</taxon>
        <taxon>Mycobacteriales</taxon>
        <taxon>Corynebacteriaceae</taxon>
        <taxon>Corynebacterium</taxon>
    </lineage>
</organism>
<dbReference type="Pfam" id="PF13476">
    <property type="entry name" value="AAA_23"/>
    <property type="match status" value="1"/>
</dbReference>
<evidence type="ECO:0000313" key="4">
    <source>
        <dbReference type="EMBL" id="AGF72197.1"/>
    </source>
</evidence>